<feature type="compositionally biased region" description="Polar residues" evidence="1">
    <location>
        <begin position="256"/>
        <end position="273"/>
    </location>
</feature>
<accession>A0A2M7BYE0</accession>
<dbReference type="AlphaFoldDB" id="A0A2M7BYE0"/>
<dbReference type="InterPro" id="IPR001353">
    <property type="entry name" value="Proteasome_sua/b"/>
</dbReference>
<evidence type="ECO:0000313" key="3">
    <source>
        <dbReference type="Proteomes" id="UP000230324"/>
    </source>
</evidence>
<evidence type="ECO:0000256" key="1">
    <source>
        <dbReference type="SAM" id="MobiDB-lite"/>
    </source>
</evidence>
<dbReference type="Pfam" id="PF00227">
    <property type="entry name" value="Proteasome"/>
    <property type="match status" value="1"/>
</dbReference>
<evidence type="ECO:0000313" key="2">
    <source>
        <dbReference type="EMBL" id="PIV12677.1"/>
    </source>
</evidence>
<sequence>MTLGIALFAKDNTAIIASDKRITGGTTFMSTHGDFVEKIHKITDRCALTLAGDAGIGTSIIDLFLKKVKIELTTQGVQDIPIKEVAEIFRSVAVESYEKWFGQMSMKDWVENIKNQVIPFFRVLLVGFDKKDGGELKKGKILDLSSHNRFAPSEITINFAAIGVPNIAQYLLYRFYKEKQDEIATASLAAFCIQETSSQDGSVGEQFQIASFSDKKPFEFYSNIKIEEIKQRCNELKTELEIALFPSQRVEEKTSEGNQNTLSTTESSDPAAK</sequence>
<comment type="caution">
    <text evidence="2">The sequence shown here is derived from an EMBL/GenBank/DDBJ whole genome shotgun (WGS) entry which is preliminary data.</text>
</comment>
<dbReference type="GO" id="GO:0005839">
    <property type="term" value="C:proteasome core complex"/>
    <property type="evidence" value="ECO:0007669"/>
    <property type="project" value="InterPro"/>
</dbReference>
<dbReference type="EMBL" id="PEUV01000027">
    <property type="protein sequence ID" value="PIV12677.1"/>
    <property type="molecule type" value="Genomic_DNA"/>
</dbReference>
<protein>
    <recommendedName>
        <fullName evidence="4">Proteasome subunit beta</fullName>
    </recommendedName>
</protein>
<name>A0A2M7BYE0_9BACT</name>
<gene>
    <name evidence="2" type="ORF">COS47_01235</name>
</gene>
<evidence type="ECO:0008006" key="4">
    <source>
        <dbReference type="Google" id="ProtNLM"/>
    </source>
</evidence>
<dbReference type="Proteomes" id="UP000230324">
    <property type="component" value="Unassembled WGS sequence"/>
</dbReference>
<dbReference type="InterPro" id="IPR029055">
    <property type="entry name" value="Ntn_hydrolases_N"/>
</dbReference>
<organism evidence="2 3">
    <name type="scientific">Candidatus Nealsonbacteria bacterium CG03_land_8_20_14_0_80_36_12</name>
    <dbReference type="NCBI Taxonomy" id="1974701"/>
    <lineage>
        <taxon>Bacteria</taxon>
        <taxon>Candidatus Nealsoniibacteriota</taxon>
    </lineage>
</organism>
<dbReference type="GO" id="GO:0051603">
    <property type="term" value="P:proteolysis involved in protein catabolic process"/>
    <property type="evidence" value="ECO:0007669"/>
    <property type="project" value="InterPro"/>
</dbReference>
<reference evidence="3" key="1">
    <citation type="submission" date="2017-09" db="EMBL/GenBank/DDBJ databases">
        <title>Depth-based differentiation of microbial function through sediment-hosted aquifers and enrichment of novel symbionts in the deep terrestrial subsurface.</title>
        <authorList>
            <person name="Probst A.J."/>
            <person name="Ladd B."/>
            <person name="Jarett J.K."/>
            <person name="Geller-Mcgrath D.E."/>
            <person name="Sieber C.M.K."/>
            <person name="Emerson J.B."/>
            <person name="Anantharaman K."/>
            <person name="Thomas B.C."/>
            <person name="Malmstrom R."/>
            <person name="Stieglmeier M."/>
            <person name="Klingl A."/>
            <person name="Woyke T."/>
            <person name="Ryan C.M."/>
            <person name="Banfield J.F."/>
        </authorList>
    </citation>
    <scope>NUCLEOTIDE SEQUENCE [LARGE SCALE GENOMIC DNA]</scope>
</reference>
<dbReference type="Gene3D" id="3.60.20.10">
    <property type="entry name" value="Glutamine Phosphoribosylpyrophosphate, subunit 1, domain 1"/>
    <property type="match status" value="1"/>
</dbReference>
<dbReference type="SUPFAM" id="SSF56235">
    <property type="entry name" value="N-terminal nucleophile aminohydrolases (Ntn hydrolases)"/>
    <property type="match status" value="1"/>
</dbReference>
<feature type="region of interest" description="Disordered" evidence="1">
    <location>
        <begin position="249"/>
        <end position="273"/>
    </location>
</feature>
<proteinExistence type="predicted"/>